<feature type="domain" description="Predicted 3'-5' exonuclease PolB-like" evidence="1">
    <location>
        <begin position="55"/>
        <end position="274"/>
    </location>
</feature>
<dbReference type="Gene3D" id="3.30.420.10">
    <property type="entry name" value="Ribonuclease H-like superfamily/Ribonuclease H"/>
    <property type="match status" value="1"/>
</dbReference>
<dbReference type="InterPro" id="IPR012337">
    <property type="entry name" value="RNaseH-like_sf"/>
</dbReference>
<dbReference type="InterPro" id="IPR036397">
    <property type="entry name" value="RNaseH_sf"/>
</dbReference>
<dbReference type="GO" id="GO:0003676">
    <property type="term" value="F:nucleic acid binding"/>
    <property type="evidence" value="ECO:0007669"/>
    <property type="project" value="InterPro"/>
</dbReference>
<dbReference type="OrthoDB" id="13288at2"/>
<reference evidence="2" key="1">
    <citation type="submission" date="2016-01" db="EMBL/GenBank/DDBJ databases">
        <authorList>
            <person name="Mcilroy J.S."/>
            <person name="Karst M S."/>
            <person name="Albertsen M."/>
        </authorList>
    </citation>
    <scope>NUCLEOTIDE SEQUENCE</scope>
    <source>
        <strain evidence="2">Cfx-K</strain>
    </source>
</reference>
<evidence type="ECO:0000313" key="2">
    <source>
        <dbReference type="EMBL" id="CUS05694.1"/>
    </source>
</evidence>
<dbReference type="KEGG" id="pbf:CFX0092_B0160"/>
<gene>
    <name evidence="2" type="ORF">CFX0092_B0160</name>
</gene>
<dbReference type="Pfam" id="PF10108">
    <property type="entry name" value="DNA_pol_B_exo2"/>
    <property type="match status" value="1"/>
</dbReference>
<dbReference type="InterPro" id="IPR019288">
    <property type="entry name" value="3'-5'_exonuclease_PolB-like"/>
</dbReference>
<organism evidence="2 3">
    <name type="scientific">Candidatus Promineifilum breve</name>
    <dbReference type="NCBI Taxonomy" id="1806508"/>
    <lineage>
        <taxon>Bacteria</taxon>
        <taxon>Bacillati</taxon>
        <taxon>Chloroflexota</taxon>
        <taxon>Ardenticatenia</taxon>
        <taxon>Candidatus Promineifilales</taxon>
        <taxon>Candidatus Promineifilaceae</taxon>
        <taxon>Candidatus Promineifilum</taxon>
    </lineage>
</organism>
<dbReference type="AlphaFoldDB" id="A0A160T6P2"/>
<protein>
    <recommendedName>
        <fullName evidence="1">Predicted 3'-5' exonuclease PolB-like domain-containing protein</fullName>
    </recommendedName>
</protein>
<sequence>MIRTAPAHVWAFDLEWVPDTASGRRAYNLPPDTPDADVFAAMWAHGGATEQEPRPYLKTMLCRVVSVAVVVRKVQADGQVFLGLTSLPHEGEEGLSERQLLDRFLTSLGTANPKPALVGFNSRDSDLPILIQRGIAQGVSAPGFCHRPEKNWEGYDYFAKYNEGHVDLKEVISGGWGKSVPRLHDFAAACGVPGKIDTSGDNVLDLWLAGNTRAIVQYNEFDALTTYLLWLRTAHFAGHFTDEAHAAELTRVRDLLRKRIANGQTHLRRYVDKWDALAAIDH</sequence>
<name>A0A160T6P2_9CHLR</name>
<keyword evidence="3" id="KW-1185">Reference proteome</keyword>
<evidence type="ECO:0000313" key="3">
    <source>
        <dbReference type="Proteomes" id="UP000215027"/>
    </source>
</evidence>
<dbReference type="SUPFAM" id="SSF53098">
    <property type="entry name" value="Ribonuclease H-like"/>
    <property type="match status" value="1"/>
</dbReference>
<dbReference type="Proteomes" id="UP000215027">
    <property type="component" value="Chromosome II"/>
</dbReference>
<evidence type="ECO:0000259" key="1">
    <source>
        <dbReference type="Pfam" id="PF10108"/>
    </source>
</evidence>
<dbReference type="EMBL" id="LN890656">
    <property type="protein sequence ID" value="CUS05694.1"/>
    <property type="molecule type" value="Genomic_DNA"/>
</dbReference>
<dbReference type="RefSeq" id="WP_095045071.1">
    <property type="nucleotide sequence ID" value="NZ_LN890656.1"/>
</dbReference>
<accession>A0A160T6P2</accession>
<proteinExistence type="predicted"/>